<dbReference type="AlphaFoldDB" id="S4MAW4"/>
<dbReference type="Proteomes" id="UP000015001">
    <property type="component" value="Unassembled WGS sequence"/>
</dbReference>
<dbReference type="EMBL" id="AOPY01001556">
    <property type="protein sequence ID" value="EPJ36553.1"/>
    <property type="molecule type" value="Genomic_DNA"/>
</dbReference>
<comment type="caution">
    <text evidence="1">The sequence shown here is derived from an EMBL/GenBank/DDBJ whole genome shotgun (WGS) entry which is preliminary data.</text>
</comment>
<protein>
    <submittedName>
        <fullName evidence="1">Uncharacterized protein</fullName>
    </submittedName>
</protein>
<evidence type="ECO:0000313" key="1">
    <source>
        <dbReference type="EMBL" id="EPJ36553.1"/>
    </source>
</evidence>
<organism evidence="1 2">
    <name type="scientific">Streptomyces afghaniensis 772</name>
    <dbReference type="NCBI Taxonomy" id="1283301"/>
    <lineage>
        <taxon>Bacteria</taxon>
        <taxon>Bacillati</taxon>
        <taxon>Actinomycetota</taxon>
        <taxon>Actinomycetes</taxon>
        <taxon>Kitasatosporales</taxon>
        <taxon>Streptomycetaceae</taxon>
        <taxon>Streptomyces</taxon>
    </lineage>
</organism>
<accession>S4MAW4</accession>
<keyword evidence="2" id="KW-1185">Reference proteome</keyword>
<reference evidence="1 2" key="1">
    <citation type="submission" date="2013-02" db="EMBL/GenBank/DDBJ databases">
        <title>Draft Genome Sequence of Streptomyces afghaniensis, Which Produces Compounds of the Julimycin B-Complex.</title>
        <authorList>
            <person name="Gruening B.A."/>
            <person name="Praeg A."/>
            <person name="Erxleben A."/>
            <person name="Guenther S."/>
            <person name="Fiedler H.-P."/>
            <person name="Goodfellow M."/>
            <person name="Mueller M."/>
        </authorList>
    </citation>
    <scope>NUCLEOTIDE SEQUENCE [LARGE SCALE GENOMIC DNA]</scope>
    <source>
        <strain evidence="1 2">772</strain>
    </source>
</reference>
<gene>
    <name evidence="1" type="ORF">STAFG_6369</name>
</gene>
<name>S4MAW4_9ACTN</name>
<proteinExistence type="predicted"/>
<dbReference type="PATRIC" id="fig|1283301.3.peg.6321"/>
<sequence length="134" mass="13762">MDALRDYVITLSVFAVRRRIGPTAANWGKGHLMTRLRSALVTAAAVALLAGPAAMGAASAAPVAAAPVRAMEPGCAKLGAYGPGWADIHNVCGHTISASVEVDGWDPSCIQIGPHGTGRIGLDAGDDPYYAYEC</sequence>
<dbReference type="HOGENOM" id="CLU_1894925_0_0_11"/>
<evidence type="ECO:0000313" key="2">
    <source>
        <dbReference type="Proteomes" id="UP000015001"/>
    </source>
</evidence>